<accession>X1BF52</accession>
<proteinExistence type="predicted"/>
<dbReference type="EMBL" id="BART01011028">
    <property type="protein sequence ID" value="GAG79842.1"/>
    <property type="molecule type" value="Genomic_DNA"/>
</dbReference>
<dbReference type="AlphaFoldDB" id="X1BF52"/>
<protein>
    <recommendedName>
        <fullName evidence="1">mRNA capping enzyme adenylation domain-containing protein</fullName>
    </recommendedName>
</protein>
<reference evidence="2" key="1">
    <citation type="journal article" date="2014" name="Front. Microbiol.">
        <title>High frequency of phylogenetically diverse reductive dehalogenase-homologous genes in deep subseafloor sedimentary metagenomes.</title>
        <authorList>
            <person name="Kawai M."/>
            <person name="Futagami T."/>
            <person name="Toyoda A."/>
            <person name="Takaki Y."/>
            <person name="Nishi S."/>
            <person name="Hori S."/>
            <person name="Arai W."/>
            <person name="Tsubouchi T."/>
            <person name="Morono Y."/>
            <person name="Uchiyama I."/>
            <person name="Ito T."/>
            <person name="Fujiyama A."/>
            <person name="Inagaki F."/>
            <person name="Takami H."/>
        </authorList>
    </citation>
    <scope>NUCLEOTIDE SEQUENCE</scope>
    <source>
        <strain evidence="2">Expedition CK06-06</strain>
    </source>
</reference>
<dbReference type="InterPro" id="IPR001339">
    <property type="entry name" value="mRNA_cap_enzyme_adenylation"/>
</dbReference>
<dbReference type="SUPFAM" id="SSF56091">
    <property type="entry name" value="DNA ligase/mRNA capping enzyme, catalytic domain"/>
    <property type="match status" value="1"/>
</dbReference>
<feature type="non-terminal residue" evidence="2">
    <location>
        <position position="1"/>
    </location>
</feature>
<sequence length="120" mass="13934">YSVTHKADGQRKLLVFHTTGIWLVMSPYSLNRISKKIIPTLTGTILDGEYIPINKRLEGAPKTNIWYLAFDCLAWNNDNSIQKQRHGNRMNHAQVVTDLFKSNLLYINTKNFIISWWLSI</sequence>
<evidence type="ECO:0000313" key="2">
    <source>
        <dbReference type="EMBL" id="GAG79842.1"/>
    </source>
</evidence>
<gene>
    <name evidence="2" type="ORF">S01H4_23685</name>
</gene>
<comment type="caution">
    <text evidence="2">The sequence shown here is derived from an EMBL/GenBank/DDBJ whole genome shotgun (WGS) entry which is preliminary data.</text>
</comment>
<dbReference type="Pfam" id="PF01331">
    <property type="entry name" value="mRNA_cap_enzyme"/>
    <property type="match status" value="1"/>
</dbReference>
<dbReference type="GO" id="GO:0006370">
    <property type="term" value="P:7-methylguanosine mRNA capping"/>
    <property type="evidence" value="ECO:0007669"/>
    <property type="project" value="InterPro"/>
</dbReference>
<name>X1BF52_9ZZZZ</name>
<dbReference type="GO" id="GO:0004484">
    <property type="term" value="F:mRNA guanylyltransferase activity"/>
    <property type="evidence" value="ECO:0007669"/>
    <property type="project" value="InterPro"/>
</dbReference>
<evidence type="ECO:0000259" key="1">
    <source>
        <dbReference type="Pfam" id="PF01331"/>
    </source>
</evidence>
<feature type="domain" description="mRNA capping enzyme adenylation" evidence="1">
    <location>
        <begin position="1"/>
        <end position="92"/>
    </location>
</feature>
<organism evidence="2">
    <name type="scientific">marine sediment metagenome</name>
    <dbReference type="NCBI Taxonomy" id="412755"/>
    <lineage>
        <taxon>unclassified sequences</taxon>
        <taxon>metagenomes</taxon>
        <taxon>ecological metagenomes</taxon>
    </lineage>
</organism>
<dbReference type="Gene3D" id="3.30.470.30">
    <property type="entry name" value="DNA ligase/mRNA capping enzyme"/>
    <property type="match status" value="1"/>
</dbReference>
<dbReference type="GO" id="GO:0005524">
    <property type="term" value="F:ATP binding"/>
    <property type="evidence" value="ECO:0007669"/>
    <property type="project" value="InterPro"/>
</dbReference>